<evidence type="ECO:0000313" key="1">
    <source>
        <dbReference type="EMBL" id="RIW30390.1"/>
    </source>
</evidence>
<dbReference type="EMBL" id="QXIR01000026">
    <property type="protein sequence ID" value="RIW30390.1"/>
    <property type="molecule type" value="Genomic_DNA"/>
</dbReference>
<proteinExistence type="predicted"/>
<evidence type="ECO:0000313" key="2">
    <source>
        <dbReference type="Proteomes" id="UP000265801"/>
    </source>
</evidence>
<dbReference type="AlphaFoldDB" id="A0A3A1QV25"/>
<gene>
    <name evidence="1" type="ORF">D3H55_16775</name>
</gene>
<comment type="caution">
    <text evidence="1">The sequence shown here is derived from an EMBL/GenBank/DDBJ whole genome shotgun (WGS) entry which is preliminary data.</text>
</comment>
<reference evidence="1 2" key="1">
    <citation type="submission" date="2018-09" db="EMBL/GenBank/DDBJ databases">
        <title>Bacillus saliacetes sp. nov., isolated from Thai shrimp paste (Ka-pi).</title>
        <authorList>
            <person name="Daroonpunt R."/>
            <person name="Tanasupawat S."/>
            <person name="Yiamsombut S."/>
        </authorList>
    </citation>
    <scope>NUCLEOTIDE SEQUENCE [LARGE SCALE GENOMIC DNA]</scope>
    <source>
        <strain evidence="1 2">SKP7-4</strain>
    </source>
</reference>
<organism evidence="1 2">
    <name type="scientific">Bacillus salacetis</name>
    <dbReference type="NCBI Taxonomy" id="2315464"/>
    <lineage>
        <taxon>Bacteria</taxon>
        <taxon>Bacillati</taxon>
        <taxon>Bacillota</taxon>
        <taxon>Bacilli</taxon>
        <taxon>Bacillales</taxon>
        <taxon>Bacillaceae</taxon>
        <taxon>Bacillus</taxon>
    </lineage>
</organism>
<sequence>MTKQEFLKKVESEKLNKGEYSIIIGKLSDADAPLVLGCVFDQRVWKVYETRARGGHFIIKELDDESEAFDYFYKVVLSQHNRPNNY</sequence>
<dbReference type="RefSeq" id="WP_119548474.1">
    <property type="nucleotide sequence ID" value="NZ_QXIR01000026.1"/>
</dbReference>
<dbReference type="OrthoDB" id="2237387at2"/>
<protein>
    <submittedName>
        <fullName evidence="1">Uncharacterized protein</fullName>
    </submittedName>
</protein>
<name>A0A3A1QV25_9BACI</name>
<accession>A0A3A1QV25</accession>
<keyword evidence="2" id="KW-1185">Reference proteome</keyword>
<dbReference type="Proteomes" id="UP000265801">
    <property type="component" value="Unassembled WGS sequence"/>
</dbReference>